<evidence type="ECO:0000313" key="3">
    <source>
        <dbReference type="EMBL" id="CAE8646969.1"/>
    </source>
</evidence>
<evidence type="ECO:0000259" key="2">
    <source>
        <dbReference type="Pfam" id="PF13087"/>
    </source>
</evidence>
<comment type="caution">
    <text evidence="3">The sequence shown here is derived from an EMBL/GenBank/DDBJ whole genome shotgun (WGS) entry which is preliminary data.</text>
</comment>
<dbReference type="SUPFAM" id="SSF52540">
    <property type="entry name" value="P-loop containing nucleoside triphosphate hydrolases"/>
    <property type="match status" value="1"/>
</dbReference>
<dbReference type="AlphaFoldDB" id="A0A813IAT7"/>
<dbReference type="InterPro" id="IPR027417">
    <property type="entry name" value="P-loop_NTPase"/>
</dbReference>
<feature type="domain" description="DNA2/NAM7 helicase-like C-terminal" evidence="2">
    <location>
        <begin position="1"/>
        <end position="56"/>
    </location>
</feature>
<evidence type="ECO:0000256" key="1">
    <source>
        <dbReference type="SAM" id="MobiDB-lite"/>
    </source>
</evidence>
<name>A0A813IAT7_POLGL</name>
<proteinExistence type="predicted"/>
<gene>
    <name evidence="3" type="ORF">PGLA2088_LOCUS5278</name>
</gene>
<sequence>MEVKTIDGFQGCEKRVILVSCVRCNSQGDLGFLADYRRLNVALTRAQYGLVVVGNRETLEKNPLWQGWLKFVDDHDLQVQRTRSANSIATELQGTVALSCATSSVGAASSSARLEGIEAVRWDEVAFKQDIWPLRAYAYCGEDVHLLSGFLELTPLQGIDPEAVKLNLRVLRFLRLCDYSVEDICTILAHASAYFLDAWEQCGNRMEAGEVGNVLACLLFVAHCYAQDETCPLSVWHKHLFRKYCPLKVLNSAVMRLMEIRGYLLRISDSDLSRRMCHLHSSIRRFGSIDPAALGRLGSEGSLPTPRNLGNGYGDKT</sequence>
<dbReference type="CDD" id="cd18808">
    <property type="entry name" value="SF1_C_Upf1"/>
    <property type="match status" value="1"/>
</dbReference>
<dbReference type="Pfam" id="PF13087">
    <property type="entry name" value="AAA_12"/>
    <property type="match status" value="1"/>
</dbReference>
<dbReference type="InterPro" id="IPR047187">
    <property type="entry name" value="SF1_C_Upf1"/>
</dbReference>
<dbReference type="Gene3D" id="3.40.50.300">
    <property type="entry name" value="P-loop containing nucleotide triphosphate hydrolases"/>
    <property type="match status" value="1"/>
</dbReference>
<dbReference type="InterPro" id="IPR045055">
    <property type="entry name" value="DNA2/NAM7-like"/>
</dbReference>
<protein>
    <recommendedName>
        <fullName evidence="2">DNA2/NAM7 helicase-like C-terminal domain-containing protein</fullName>
    </recommendedName>
</protein>
<dbReference type="InterPro" id="IPR041679">
    <property type="entry name" value="DNA2/NAM7-like_C"/>
</dbReference>
<feature type="region of interest" description="Disordered" evidence="1">
    <location>
        <begin position="297"/>
        <end position="317"/>
    </location>
</feature>
<evidence type="ECO:0000313" key="4">
    <source>
        <dbReference type="Proteomes" id="UP000626109"/>
    </source>
</evidence>
<organism evidence="3 4">
    <name type="scientific">Polarella glacialis</name>
    <name type="common">Dinoflagellate</name>
    <dbReference type="NCBI Taxonomy" id="89957"/>
    <lineage>
        <taxon>Eukaryota</taxon>
        <taxon>Sar</taxon>
        <taxon>Alveolata</taxon>
        <taxon>Dinophyceae</taxon>
        <taxon>Suessiales</taxon>
        <taxon>Suessiaceae</taxon>
        <taxon>Polarella</taxon>
    </lineage>
</organism>
<reference evidence="3" key="1">
    <citation type="submission" date="2021-02" db="EMBL/GenBank/DDBJ databases">
        <authorList>
            <person name="Dougan E. K."/>
            <person name="Rhodes N."/>
            <person name="Thang M."/>
            <person name="Chan C."/>
        </authorList>
    </citation>
    <scope>NUCLEOTIDE SEQUENCE</scope>
</reference>
<feature type="non-terminal residue" evidence="3">
    <location>
        <position position="317"/>
    </location>
</feature>
<dbReference type="PANTHER" id="PTHR10887:SF495">
    <property type="entry name" value="HELICASE SENATAXIN ISOFORM X1-RELATED"/>
    <property type="match status" value="1"/>
</dbReference>
<dbReference type="PANTHER" id="PTHR10887">
    <property type="entry name" value="DNA2/NAM7 HELICASE FAMILY"/>
    <property type="match status" value="1"/>
</dbReference>
<accession>A0A813IAT7</accession>
<dbReference type="Proteomes" id="UP000626109">
    <property type="component" value="Unassembled WGS sequence"/>
</dbReference>
<dbReference type="EMBL" id="CAJNNW010004985">
    <property type="protein sequence ID" value="CAE8646969.1"/>
    <property type="molecule type" value="Genomic_DNA"/>
</dbReference>